<evidence type="ECO:0000313" key="2">
    <source>
        <dbReference type="EMBL" id="VTR95286.1"/>
    </source>
</evidence>
<keyword evidence="3" id="KW-1185">Reference proteome</keyword>
<dbReference type="AlphaFoldDB" id="A0A6P2D471"/>
<evidence type="ECO:0000259" key="1">
    <source>
        <dbReference type="Pfam" id="PF01243"/>
    </source>
</evidence>
<evidence type="ECO:0000313" key="3">
    <source>
        <dbReference type="Proteomes" id="UP000464178"/>
    </source>
</evidence>
<dbReference type="EMBL" id="LR593886">
    <property type="protein sequence ID" value="VTR95286.1"/>
    <property type="molecule type" value="Genomic_DNA"/>
</dbReference>
<dbReference type="RefSeq" id="WP_162669721.1">
    <property type="nucleotide sequence ID" value="NZ_LR593886.1"/>
</dbReference>
<reference evidence="2 3" key="1">
    <citation type="submission" date="2019-05" db="EMBL/GenBank/DDBJ databases">
        <authorList>
            <consortium name="Science for Life Laboratories"/>
        </authorList>
    </citation>
    <scope>NUCLEOTIDE SEQUENCE [LARGE SCALE GENOMIC DNA]</scope>
    <source>
        <strain evidence="2">Soil9</strain>
    </source>
</reference>
<proteinExistence type="predicted"/>
<organism evidence="2 3">
    <name type="scientific">Gemmata massiliana</name>
    <dbReference type="NCBI Taxonomy" id="1210884"/>
    <lineage>
        <taxon>Bacteria</taxon>
        <taxon>Pseudomonadati</taxon>
        <taxon>Planctomycetota</taxon>
        <taxon>Planctomycetia</taxon>
        <taxon>Gemmatales</taxon>
        <taxon>Gemmataceae</taxon>
        <taxon>Gemmata</taxon>
    </lineage>
</organism>
<dbReference type="Proteomes" id="UP000464178">
    <property type="component" value="Chromosome"/>
</dbReference>
<dbReference type="Gene3D" id="2.30.110.10">
    <property type="entry name" value="Electron Transport, Fmn-binding Protein, Chain A"/>
    <property type="match status" value="1"/>
</dbReference>
<dbReference type="InterPro" id="IPR012349">
    <property type="entry name" value="Split_barrel_FMN-bd"/>
</dbReference>
<dbReference type="KEGG" id="gms:SOIL9_24280"/>
<gene>
    <name evidence="2" type="ORF">SOIL9_24280</name>
</gene>
<sequence>MGKTFSEIDDDLQNFIARQHLFFVATAPLSADGHVNVSPKGLDTFRVLGSTTVVYLDLTGSGVETIAHLRENGRLTIMFCAFEGRPRILRLYGHGRAVEPGDSDWSSVSAAFPDLAGVRAVVVMDVNRIADSCGYAVPLYQYAGDREQLVAWADKKGAEGLVQYRAQKNRASIDGLPGLPSAEES</sequence>
<dbReference type="InterPro" id="IPR011576">
    <property type="entry name" value="Pyridox_Oxase_N"/>
</dbReference>
<dbReference type="PANTHER" id="PTHR39336">
    <property type="entry name" value="PYRIDOXAMINE PHOSPHATE OXIDASE FAMILY PROTEIN (AFU_ORTHOLOGUE AFUA_6G11440)"/>
    <property type="match status" value="1"/>
</dbReference>
<dbReference type="PANTHER" id="PTHR39336:SF1">
    <property type="entry name" value="PYRIDOXAMINE PHOSPHATE OXIDASE FAMILY PROTEIN (AFU_ORTHOLOGUE AFUA_6G11440)"/>
    <property type="match status" value="1"/>
</dbReference>
<protein>
    <recommendedName>
        <fullName evidence="1">Pyridoxamine 5'-phosphate oxidase N-terminal domain-containing protein</fullName>
    </recommendedName>
</protein>
<dbReference type="SUPFAM" id="SSF50475">
    <property type="entry name" value="FMN-binding split barrel"/>
    <property type="match status" value="1"/>
</dbReference>
<name>A0A6P2D471_9BACT</name>
<accession>A0A6P2D471</accession>
<feature type="domain" description="Pyridoxamine 5'-phosphate oxidase N-terminal" evidence="1">
    <location>
        <begin position="9"/>
        <end position="107"/>
    </location>
</feature>
<dbReference type="Pfam" id="PF01243">
    <property type="entry name" value="PNPOx_N"/>
    <property type="match status" value="1"/>
</dbReference>